<evidence type="ECO:0000313" key="3">
    <source>
        <dbReference type="Proteomes" id="UP000007486"/>
    </source>
</evidence>
<evidence type="ECO:0000313" key="2">
    <source>
        <dbReference type="EMBL" id="ADY36698.1"/>
    </source>
</evidence>
<dbReference type="RefSeq" id="WP_013618127.1">
    <property type="nucleotide sequence ID" value="NC_015164.1"/>
</dbReference>
<dbReference type="AlphaFoldDB" id="F0R482"/>
<organism evidence="2 3">
    <name type="scientific">Phocaeicola salanitronis (strain DSM 18170 / JCM 13657 / CCUG 60908 / BL78)</name>
    <name type="common">Bacteroides salanitronis</name>
    <dbReference type="NCBI Taxonomy" id="667015"/>
    <lineage>
        <taxon>Bacteria</taxon>
        <taxon>Pseudomonadati</taxon>
        <taxon>Bacteroidota</taxon>
        <taxon>Bacteroidia</taxon>
        <taxon>Bacteroidales</taxon>
        <taxon>Bacteroidaceae</taxon>
        <taxon>Phocaeicola</taxon>
    </lineage>
</organism>
<proteinExistence type="predicted"/>
<accession>F0R482</accession>
<keyword evidence="3" id="KW-1185">Reference proteome</keyword>
<dbReference type="HOGENOM" id="CLU_989231_0_0_10"/>
<dbReference type="Proteomes" id="UP000007486">
    <property type="component" value="Chromosome"/>
</dbReference>
<dbReference type="KEGG" id="bsa:Bacsa_2143"/>
<sequence>MKIVHIVTMFLIAMAFLNLTGCNRASKSNDERQIDITLERESTNFWGHGTRSFISNNLPNGYKVSVFYKEEDNLCIWHFQRGDSIDRYIAGHRLPLSLSFKCNAALYDENLDKHYEPLDTTLTLTIDIPIVKQLDMDAADGDICFMDVNFDGQEEFIIAHPGYNRTYYACFDLVNGDDSNSVCPSFLTSMDGEVYGNLVGGLSGKTEFDHKKKIIHVTEQIGCCEKVEAWAKPIKDIVDNSIEIRIFKKVENEYWMNGEDHIITYQLVNDSLKQVSHEIIK</sequence>
<feature type="signal peptide" evidence="1">
    <location>
        <begin position="1"/>
        <end position="20"/>
    </location>
</feature>
<feature type="chain" id="PRO_5003255600" description="Lipoprotein" evidence="1">
    <location>
        <begin position="21"/>
        <end position="281"/>
    </location>
</feature>
<reference evidence="2 3" key="1">
    <citation type="journal article" date="2011" name="Stand. Genomic Sci.">
        <title>Complete genome sequence of Bacteroides salanitronis type strain (BL78).</title>
        <authorList>
            <person name="Gronow S."/>
            <person name="Held B."/>
            <person name="Lucas S."/>
            <person name="Lapidus A."/>
            <person name="Del Rio T.G."/>
            <person name="Nolan M."/>
            <person name="Tice H."/>
            <person name="Deshpande S."/>
            <person name="Cheng J.F."/>
            <person name="Pitluck S."/>
            <person name="Liolios K."/>
            <person name="Pagani I."/>
            <person name="Ivanova N."/>
            <person name="Mavromatis K."/>
            <person name="Pati A."/>
            <person name="Tapia R."/>
            <person name="Han C."/>
            <person name="Goodwin L."/>
            <person name="Chen A."/>
            <person name="Palaniappan K."/>
            <person name="Land M."/>
            <person name="Hauser L."/>
            <person name="Chang Y.J."/>
            <person name="Jeffries C.D."/>
            <person name="Brambilla E.M."/>
            <person name="Rohde M."/>
            <person name="Goker M."/>
            <person name="Detter J.C."/>
            <person name="Woyke T."/>
            <person name="Bristow J."/>
            <person name="Markowitz V."/>
            <person name="Hugenholtz P."/>
            <person name="Kyrpides N.C."/>
            <person name="Klenk H.P."/>
            <person name="Eisen J.A."/>
        </authorList>
    </citation>
    <scope>NUCLEOTIDE SEQUENCE [LARGE SCALE GENOMIC DNA]</scope>
    <source>
        <strain evidence="2 3">DSM 18170</strain>
    </source>
</reference>
<dbReference type="STRING" id="667015.Bacsa_2143"/>
<name>F0R482_PHOSB</name>
<evidence type="ECO:0000256" key="1">
    <source>
        <dbReference type="SAM" id="SignalP"/>
    </source>
</evidence>
<protein>
    <recommendedName>
        <fullName evidence="4">Lipoprotein</fullName>
    </recommendedName>
</protein>
<dbReference type="eggNOG" id="ENOG5033Y24">
    <property type="taxonomic scope" value="Bacteria"/>
</dbReference>
<keyword evidence="1" id="KW-0732">Signal</keyword>
<evidence type="ECO:0008006" key="4">
    <source>
        <dbReference type="Google" id="ProtNLM"/>
    </source>
</evidence>
<dbReference type="OrthoDB" id="975117at2"/>
<gene>
    <name evidence="2" type="ordered locus">Bacsa_2143</name>
</gene>
<dbReference type="EMBL" id="CP002530">
    <property type="protein sequence ID" value="ADY36698.1"/>
    <property type="molecule type" value="Genomic_DNA"/>
</dbReference>